<protein>
    <recommendedName>
        <fullName evidence="3">Carboxymuconolactone decarboxylase-like domain-containing protein</fullName>
    </recommendedName>
</protein>
<proteinExistence type="predicted"/>
<reference evidence="1 2" key="1">
    <citation type="submission" date="2020-04" db="EMBL/GenBank/DDBJ databases">
        <authorList>
            <person name="De Canck E."/>
        </authorList>
    </citation>
    <scope>NUCLEOTIDE SEQUENCE [LARGE SCALE GENOMIC DNA]</scope>
    <source>
        <strain evidence="1 2">LMG 29739</strain>
    </source>
</reference>
<dbReference type="InterPro" id="IPR029032">
    <property type="entry name" value="AhpD-like"/>
</dbReference>
<dbReference type="Proteomes" id="UP000494329">
    <property type="component" value="Unassembled WGS sequence"/>
</dbReference>
<dbReference type="EMBL" id="CADIKF010000037">
    <property type="protein sequence ID" value="CAB3764238.1"/>
    <property type="molecule type" value="Genomic_DNA"/>
</dbReference>
<name>A0A6J5ECL4_9BURK</name>
<evidence type="ECO:0008006" key="3">
    <source>
        <dbReference type="Google" id="ProtNLM"/>
    </source>
</evidence>
<organism evidence="1 2">
    <name type="scientific">Paraburkholderia solisilvae</name>
    <dbReference type="NCBI Taxonomy" id="624376"/>
    <lineage>
        <taxon>Bacteria</taxon>
        <taxon>Pseudomonadati</taxon>
        <taxon>Pseudomonadota</taxon>
        <taxon>Betaproteobacteria</taxon>
        <taxon>Burkholderiales</taxon>
        <taxon>Burkholderiaceae</taxon>
        <taxon>Paraburkholderia</taxon>
    </lineage>
</organism>
<gene>
    <name evidence="1" type="ORF">LMG29739_04286</name>
</gene>
<accession>A0A6J5ECL4</accession>
<sequence>MTAAQREAAARIAAGPRGCIFGPFDVLLRSPELLTRAQLLGEYLRFHANLPPKLREFAVLISGRAMESPYVWYIHEPIALRAGVAPSIVQALANRQRPSDMSADEAIVYDVLSELHRDHNVSDATFARATSRFGEQGLVDLVGIDSYFSLLAQELNVARTPLPTGVTPPFPAPWQHDAFRSVVTQP</sequence>
<dbReference type="PANTHER" id="PTHR34846">
    <property type="entry name" value="4-CARBOXYMUCONOLACTONE DECARBOXYLASE FAMILY PROTEIN (AFU_ORTHOLOGUE AFUA_6G11590)"/>
    <property type="match status" value="1"/>
</dbReference>
<evidence type="ECO:0000313" key="2">
    <source>
        <dbReference type="Proteomes" id="UP000494329"/>
    </source>
</evidence>
<dbReference type="AlphaFoldDB" id="A0A6J5ECL4"/>
<dbReference type="SUPFAM" id="SSF69118">
    <property type="entry name" value="AhpD-like"/>
    <property type="match status" value="1"/>
</dbReference>
<dbReference type="Gene3D" id="1.20.1290.10">
    <property type="entry name" value="AhpD-like"/>
    <property type="match status" value="1"/>
</dbReference>
<keyword evidence="2" id="KW-1185">Reference proteome</keyword>
<evidence type="ECO:0000313" key="1">
    <source>
        <dbReference type="EMBL" id="CAB3764238.1"/>
    </source>
</evidence>
<dbReference type="PANTHER" id="PTHR34846:SF11">
    <property type="entry name" value="4-CARBOXYMUCONOLACTONE DECARBOXYLASE FAMILY PROTEIN (AFU_ORTHOLOGUE AFUA_6G11590)"/>
    <property type="match status" value="1"/>
</dbReference>